<evidence type="ECO:0000259" key="4">
    <source>
        <dbReference type="PROSITE" id="PS01124"/>
    </source>
</evidence>
<evidence type="ECO:0000313" key="6">
    <source>
        <dbReference type="Proteomes" id="UP000199233"/>
    </source>
</evidence>
<accession>A0A1H9JFA4</accession>
<dbReference type="SMART" id="SM00871">
    <property type="entry name" value="AraC_E_bind"/>
    <property type="match status" value="1"/>
</dbReference>
<sequence length="312" mass="33837">MAGGARTVRTGAGVCGKLGRMDCPPPPSADRIARSLAFMEAHLFGPLTLEHLAQQAQLSAYHYARLFTAHMGRSPMAHLRGRRLLAAARRLLDQPQRSLLHLALDCGFESPEAFSRAFKRQFGVAPGRFRRGFSLTPLEGQFPMSLPESVQPQVALLPDRQTLPAFTVAGYARDFDESNKADIPQLWSRLLAQLPFEGQLPSWNSYGVVSCVSAENGSLRYLAGVAVQADAPLPPGFERLHIAAARYAVFRITLGGGGIHLQIKAAMAKIWGELLPASGLRVAAGPDFERYDGRQALDQAGAVIEFLVPVEA</sequence>
<dbReference type="InterPro" id="IPR029442">
    <property type="entry name" value="GyrI-like"/>
</dbReference>
<proteinExistence type="predicted"/>
<dbReference type="InterPro" id="IPR009057">
    <property type="entry name" value="Homeodomain-like_sf"/>
</dbReference>
<dbReference type="SUPFAM" id="SSF55136">
    <property type="entry name" value="Probable bacterial effector-binding domain"/>
    <property type="match status" value="1"/>
</dbReference>
<evidence type="ECO:0000256" key="2">
    <source>
        <dbReference type="ARBA" id="ARBA00023125"/>
    </source>
</evidence>
<reference evidence="5 6" key="1">
    <citation type="submission" date="2016-10" db="EMBL/GenBank/DDBJ databases">
        <authorList>
            <person name="de Groot N.N."/>
        </authorList>
    </citation>
    <scope>NUCLEOTIDE SEQUENCE [LARGE SCALE GENOMIC DNA]</scope>
    <source>
        <strain evidence="5 6">DSM 25927</strain>
    </source>
</reference>
<dbReference type="GO" id="GO:0043565">
    <property type="term" value="F:sequence-specific DNA binding"/>
    <property type="evidence" value="ECO:0007669"/>
    <property type="project" value="InterPro"/>
</dbReference>
<dbReference type="Pfam" id="PF06445">
    <property type="entry name" value="GyrI-like"/>
    <property type="match status" value="1"/>
</dbReference>
<dbReference type="STRING" id="489703.SAMN04488038_111141"/>
<dbReference type="GO" id="GO:0003700">
    <property type="term" value="F:DNA-binding transcription factor activity"/>
    <property type="evidence" value="ECO:0007669"/>
    <property type="project" value="InterPro"/>
</dbReference>
<dbReference type="InterPro" id="IPR050959">
    <property type="entry name" value="MarA-like"/>
</dbReference>
<dbReference type="PANTHER" id="PTHR47504:SF5">
    <property type="entry name" value="RIGHT ORIGIN-BINDING PROTEIN"/>
    <property type="match status" value="1"/>
</dbReference>
<feature type="domain" description="HTH araC/xylS-type" evidence="4">
    <location>
        <begin position="33"/>
        <end position="132"/>
    </location>
</feature>
<dbReference type="PRINTS" id="PR00032">
    <property type="entry name" value="HTHARAC"/>
</dbReference>
<evidence type="ECO:0000256" key="1">
    <source>
        <dbReference type="ARBA" id="ARBA00023015"/>
    </source>
</evidence>
<dbReference type="InterPro" id="IPR011256">
    <property type="entry name" value="Reg_factor_effector_dom_sf"/>
</dbReference>
<dbReference type="AlphaFoldDB" id="A0A1H9JFA4"/>
<dbReference type="Proteomes" id="UP000199233">
    <property type="component" value="Unassembled WGS sequence"/>
</dbReference>
<dbReference type="InterPro" id="IPR018060">
    <property type="entry name" value="HTH_AraC"/>
</dbReference>
<dbReference type="Gene3D" id="1.10.10.60">
    <property type="entry name" value="Homeodomain-like"/>
    <property type="match status" value="2"/>
</dbReference>
<name>A0A1H9JFA4_9GAMM</name>
<dbReference type="InterPro" id="IPR020449">
    <property type="entry name" value="Tscrpt_reg_AraC-type_HTH"/>
</dbReference>
<dbReference type="Pfam" id="PF12833">
    <property type="entry name" value="HTH_18"/>
    <property type="match status" value="1"/>
</dbReference>
<organism evidence="5 6">
    <name type="scientific">Solimonas aquatica</name>
    <dbReference type="NCBI Taxonomy" id="489703"/>
    <lineage>
        <taxon>Bacteria</taxon>
        <taxon>Pseudomonadati</taxon>
        <taxon>Pseudomonadota</taxon>
        <taxon>Gammaproteobacteria</taxon>
        <taxon>Nevskiales</taxon>
        <taxon>Nevskiaceae</taxon>
        <taxon>Solimonas</taxon>
    </lineage>
</organism>
<evidence type="ECO:0000313" key="5">
    <source>
        <dbReference type="EMBL" id="SEQ85522.1"/>
    </source>
</evidence>
<dbReference type="PANTHER" id="PTHR47504">
    <property type="entry name" value="RIGHT ORIGIN-BINDING PROTEIN"/>
    <property type="match status" value="1"/>
</dbReference>
<dbReference type="PROSITE" id="PS01124">
    <property type="entry name" value="HTH_ARAC_FAMILY_2"/>
    <property type="match status" value="1"/>
</dbReference>
<dbReference type="Gene3D" id="3.20.80.10">
    <property type="entry name" value="Regulatory factor, effector binding domain"/>
    <property type="match status" value="1"/>
</dbReference>
<protein>
    <submittedName>
        <fullName evidence="5">AraC family transcriptional regulator</fullName>
    </submittedName>
</protein>
<keyword evidence="6" id="KW-1185">Reference proteome</keyword>
<dbReference type="InterPro" id="IPR010499">
    <property type="entry name" value="AraC_E-bd"/>
</dbReference>
<dbReference type="SMART" id="SM00342">
    <property type="entry name" value="HTH_ARAC"/>
    <property type="match status" value="1"/>
</dbReference>
<gene>
    <name evidence="5" type="ORF">SAMN04488038_111141</name>
</gene>
<dbReference type="EMBL" id="FOFS01000011">
    <property type="protein sequence ID" value="SEQ85522.1"/>
    <property type="molecule type" value="Genomic_DNA"/>
</dbReference>
<keyword evidence="1" id="KW-0805">Transcription regulation</keyword>
<keyword evidence="3" id="KW-0804">Transcription</keyword>
<evidence type="ECO:0000256" key="3">
    <source>
        <dbReference type="ARBA" id="ARBA00023163"/>
    </source>
</evidence>
<keyword evidence="2" id="KW-0238">DNA-binding</keyword>
<dbReference type="SUPFAM" id="SSF46689">
    <property type="entry name" value="Homeodomain-like"/>
    <property type="match status" value="2"/>
</dbReference>